<dbReference type="AlphaFoldDB" id="C5A6S8"/>
<evidence type="ECO:0000313" key="2">
    <source>
        <dbReference type="Proteomes" id="UP000001488"/>
    </source>
</evidence>
<sequence length="109" mass="13074">MKKLQLPVVFQILLSHPRSLRNLDRKCLYIWCAYNITMKMRVIVERDVDRTVKEILPWATSDYLEKAMEEKKREMDEVLEILDSLSLSEVPEEIRDIVKRPRWETLLAD</sequence>
<reference evidence="1 2" key="1">
    <citation type="journal article" date="2007" name="Genome Biol.">
        <title>Genome analysis and genome-wide proteomics of Thermococcus gammatolerans, the most radioresistant organism known amongst the Archaea.</title>
        <authorList>
            <person name="Zivanovic Y."/>
            <person name="Armengaud J."/>
            <person name="Lagorce A."/>
            <person name="Leplat C."/>
            <person name="Guerin P."/>
            <person name="Dutertre M."/>
            <person name="Anthouard V."/>
            <person name="Forterre P."/>
            <person name="Wincker P."/>
            <person name="Confalonieri F."/>
        </authorList>
    </citation>
    <scope>NUCLEOTIDE SEQUENCE [LARGE SCALE GENOMIC DNA]</scope>
    <source>
        <strain evidence="2">DSM 15229 / JCM 11827 / EJ3</strain>
    </source>
</reference>
<dbReference type="PATRIC" id="fig|593117.10.peg.1440"/>
<protein>
    <submittedName>
        <fullName evidence="1">Uncharacterized protein</fullName>
    </submittedName>
</protein>
<dbReference type="eggNOG" id="arCOG10651">
    <property type="taxonomic scope" value="Archaea"/>
</dbReference>
<organism evidence="1 2">
    <name type="scientific">Thermococcus gammatolerans (strain DSM 15229 / JCM 11827 / EJ3)</name>
    <dbReference type="NCBI Taxonomy" id="593117"/>
    <lineage>
        <taxon>Archaea</taxon>
        <taxon>Methanobacteriati</taxon>
        <taxon>Methanobacteriota</taxon>
        <taxon>Thermococci</taxon>
        <taxon>Thermococcales</taxon>
        <taxon>Thermococcaceae</taxon>
        <taxon>Thermococcus</taxon>
    </lineage>
</organism>
<dbReference type="PaxDb" id="593117-TGAM_1438"/>
<accession>C5A6S8</accession>
<dbReference type="Proteomes" id="UP000001488">
    <property type="component" value="Chromosome"/>
</dbReference>
<evidence type="ECO:0000313" key="1">
    <source>
        <dbReference type="EMBL" id="ACS33940.1"/>
    </source>
</evidence>
<dbReference type="EMBL" id="CP001398">
    <property type="protein sequence ID" value="ACS33940.1"/>
    <property type="molecule type" value="Genomic_DNA"/>
</dbReference>
<keyword evidence="2" id="KW-1185">Reference proteome</keyword>
<dbReference type="KEGG" id="tga:TGAM_1438"/>
<dbReference type="STRING" id="593117.TGAM_1438"/>
<dbReference type="HOGENOM" id="CLU_173774_0_0_2"/>
<gene>
    <name evidence="1" type="ordered locus">TGAM_1438</name>
</gene>
<proteinExistence type="predicted"/>
<name>C5A6S8_THEGJ</name>